<accession>A0A134DGS3</accession>
<dbReference type="SUPFAM" id="SSF140453">
    <property type="entry name" value="EsxAB dimer-like"/>
    <property type="match status" value="1"/>
</dbReference>
<evidence type="ECO:0000313" key="2">
    <source>
        <dbReference type="EMBL" id="AUG29028.1"/>
    </source>
</evidence>
<dbReference type="OrthoDB" id="4231069at2"/>
<gene>
    <name evidence="2" type="ORF">CXR34_05790</name>
</gene>
<dbReference type="InterPro" id="IPR036689">
    <property type="entry name" value="ESAT-6-like_sf"/>
</dbReference>
<sequence length="95" mass="9741">MTAFSVDADAVLAATGAIRGTADRLQAETAAMLGQLTQLQGTWTGGAAVAFQSLVDRWRSAQTELESALTDIGTALGHAGAQYAQTEVAAAGLFR</sequence>
<protein>
    <recommendedName>
        <fullName evidence="1">ESAT-6-like protein</fullName>
    </recommendedName>
</protein>
<dbReference type="InterPro" id="IPR010310">
    <property type="entry name" value="T7SS_ESAT-6-like"/>
</dbReference>
<proteinExistence type="inferred from homology"/>
<name>A0A134DGS3_9MICO</name>
<evidence type="ECO:0000256" key="1">
    <source>
        <dbReference type="RuleBase" id="RU362001"/>
    </source>
</evidence>
<evidence type="ECO:0000313" key="3">
    <source>
        <dbReference type="Proteomes" id="UP000233276"/>
    </source>
</evidence>
<dbReference type="STRING" id="162426.RM52_01285"/>
<dbReference type="Proteomes" id="UP000233276">
    <property type="component" value="Chromosome"/>
</dbReference>
<dbReference type="RefSeq" id="WP_060959856.1">
    <property type="nucleotide sequence ID" value="NZ_CP025299.1"/>
</dbReference>
<dbReference type="NCBIfam" id="TIGR03930">
    <property type="entry name" value="WXG100_ESAT6"/>
    <property type="match status" value="1"/>
</dbReference>
<dbReference type="EMBL" id="CP025299">
    <property type="protein sequence ID" value="AUG29028.1"/>
    <property type="molecule type" value="Genomic_DNA"/>
</dbReference>
<reference evidence="2 3" key="1">
    <citation type="submission" date="2017-12" db="EMBL/GenBank/DDBJ databases">
        <title>Isolation and characterization of estrogens degradatiion strain Microbacterium hominis SJTG1.</title>
        <authorList>
            <person name="Xiong W."/>
            <person name="Yin C."/>
            <person name="Zheng D."/>
            <person name="Liang R."/>
        </authorList>
    </citation>
    <scope>NUCLEOTIDE SEQUENCE [LARGE SCALE GENOMIC DNA]</scope>
    <source>
        <strain evidence="2 3">SJTG1</strain>
    </source>
</reference>
<dbReference type="AlphaFoldDB" id="A0A134DGS3"/>
<dbReference type="KEGG" id="mhos:CXR34_05790"/>
<dbReference type="Pfam" id="PF06013">
    <property type="entry name" value="WXG100"/>
    <property type="match status" value="1"/>
</dbReference>
<comment type="similarity">
    <text evidence="1">Belongs to the WXG100 family.</text>
</comment>
<dbReference type="Gene3D" id="1.10.287.1060">
    <property type="entry name" value="ESAT-6-like"/>
    <property type="match status" value="1"/>
</dbReference>
<organism evidence="2 3">
    <name type="scientific">Microbacterium hominis</name>
    <dbReference type="NCBI Taxonomy" id="162426"/>
    <lineage>
        <taxon>Bacteria</taxon>
        <taxon>Bacillati</taxon>
        <taxon>Actinomycetota</taxon>
        <taxon>Actinomycetes</taxon>
        <taxon>Micrococcales</taxon>
        <taxon>Microbacteriaceae</taxon>
        <taxon>Microbacterium</taxon>
    </lineage>
</organism>